<dbReference type="InterPro" id="IPR049624">
    <property type="entry name" value="FOXN1_4"/>
</dbReference>
<evidence type="ECO:0000313" key="10">
    <source>
        <dbReference type="Proteomes" id="UP001347796"/>
    </source>
</evidence>
<keyword evidence="2" id="KW-0805">Transcription regulation</keyword>
<evidence type="ECO:0000256" key="5">
    <source>
        <dbReference type="ARBA" id="ARBA00023242"/>
    </source>
</evidence>
<feature type="compositionally biased region" description="Polar residues" evidence="7">
    <location>
        <begin position="382"/>
        <end position="404"/>
    </location>
</feature>
<dbReference type="SMART" id="SM00339">
    <property type="entry name" value="FH"/>
    <property type="match status" value="1"/>
</dbReference>
<evidence type="ECO:0000259" key="8">
    <source>
        <dbReference type="PROSITE" id="PS50039"/>
    </source>
</evidence>
<dbReference type="SUPFAM" id="SSF46785">
    <property type="entry name" value="Winged helix' DNA-binding domain"/>
    <property type="match status" value="1"/>
</dbReference>
<evidence type="ECO:0000256" key="2">
    <source>
        <dbReference type="ARBA" id="ARBA00023015"/>
    </source>
</evidence>
<evidence type="ECO:0000256" key="7">
    <source>
        <dbReference type="SAM" id="MobiDB-lite"/>
    </source>
</evidence>
<keyword evidence="4" id="KW-0804">Transcription</keyword>
<keyword evidence="10" id="KW-1185">Reference proteome</keyword>
<keyword evidence="1" id="KW-0217">Developmental protein</keyword>
<dbReference type="AlphaFoldDB" id="A0AAN8PT04"/>
<keyword evidence="3 6" id="KW-0238">DNA-binding</keyword>
<dbReference type="GO" id="GO:0000981">
    <property type="term" value="F:DNA-binding transcription factor activity, RNA polymerase II-specific"/>
    <property type="evidence" value="ECO:0007669"/>
    <property type="project" value="TreeGrafter"/>
</dbReference>
<dbReference type="PANTHER" id="PTHR46721">
    <property type="entry name" value="FORKHEAD BOX PROTEIN N1"/>
    <property type="match status" value="1"/>
</dbReference>
<evidence type="ECO:0000256" key="1">
    <source>
        <dbReference type="ARBA" id="ARBA00022473"/>
    </source>
</evidence>
<dbReference type="GO" id="GO:0000976">
    <property type="term" value="F:transcription cis-regulatory region binding"/>
    <property type="evidence" value="ECO:0007669"/>
    <property type="project" value="TreeGrafter"/>
</dbReference>
<dbReference type="InterPro" id="IPR036390">
    <property type="entry name" value="WH_DNA-bd_sf"/>
</dbReference>
<evidence type="ECO:0000256" key="6">
    <source>
        <dbReference type="PROSITE-ProRule" id="PRU00089"/>
    </source>
</evidence>
<feature type="region of interest" description="Disordered" evidence="7">
    <location>
        <begin position="381"/>
        <end position="405"/>
    </location>
</feature>
<reference evidence="9 10" key="1">
    <citation type="submission" date="2024-01" db="EMBL/GenBank/DDBJ databases">
        <title>The genome of the rayed Mediterranean limpet Patella caerulea (Linnaeus, 1758).</title>
        <authorList>
            <person name="Anh-Thu Weber A."/>
            <person name="Halstead-Nussloch G."/>
        </authorList>
    </citation>
    <scope>NUCLEOTIDE SEQUENCE [LARGE SCALE GENOMIC DNA]</scope>
    <source>
        <strain evidence="9">AATW-2023a</strain>
        <tissue evidence="9">Whole specimen</tissue>
    </source>
</reference>
<dbReference type="Gene3D" id="1.10.10.10">
    <property type="entry name" value="Winged helix-like DNA-binding domain superfamily/Winged helix DNA-binding domain"/>
    <property type="match status" value="1"/>
</dbReference>
<gene>
    <name evidence="9" type="ORF">SNE40_006860</name>
</gene>
<proteinExistence type="predicted"/>
<dbReference type="CDD" id="cd20030">
    <property type="entry name" value="FH_FOXN1-like"/>
    <property type="match status" value="1"/>
</dbReference>
<dbReference type="PRINTS" id="PR00053">
    <property type="entry name" value="FORKHEAD"/>
</dbReference>
<organism evidence="9 10">
    <name type="scientific">Patella caerulea</name>
    <name type="common">Rayed Mediterranean limpet</name>
    <dbReference type="NCBI Taxonomy" id="87958"/>
    <lineage>
        <taxon>Eukaryota</taxon>
        <taxon>Metazoa</taxon>
        <taxon>Spiralia</taxon>
        <taxon>Lophotrochozoa</taxon>
        <taxon>Mollusca</taxon>
        <taxon>Gastropoda</taxon>
        <taxon>Patellogastropoda</taxon>
        <taxon>Patelloidea</taxon>
        <taxon>Patellidae</taxon>
        <taxon>Patella</taxon>
    </lineage>
</organism>
<dbReference type="Proteomes" id="UP001347796">
    <property type="component" value="Unassembled WGS sequence"/>
</dbReference>
<evidence type="ECO:0000256" key="4">
    <source>
        <dbReference type="ARBA" id="ARBA00023163"/>
    </source>
</evidence>
<comment type="subcellular location">
    <subcellularLocation>
        <location evidence="6">Nucleus</location>
    </subcellularLocation>
</comment>
<evidence type="ECO:0000313" key="9">
    <source>
        <dbReference type="EMBL" id="KAK6184377.1"/>
    </source>
</evidence>
<dbReference type="InterPro" id="IPR030456">
    <property type="entry name" value="TF_fork_head_CS_2"/>
</dbReference>
<name>A0AAN8PT04_PATCE</name>
<keyword evidence="5 6" id="KW-0539">Nucleus</keyword>
<sequence>MEYFAQMDADAMSLIDTMSNEERHELDLFLNSDRQDCAMDINLKTEPGCGLPDLDHLDSNQDYNTLQWMQPNNLGGQFRDENESENTDPNLLVNPQTVIPVDIYVNTVASDSPSLPNITGVESVCSSSGVAQTLPNNIQLVTVSNHGGIEVSQSQNSVVYHHVTFSTQQQNIPLLSKTVMSPSQSSPVLVGHLQNGLPPQSRPIISLPAVQSAIEQGQEDEKKKMEKVFPKPVYSYSCLIALALKNSVSGNLPVSEIYTFMTENYPYFKTAPDGWKNSVRHNLSLNKCFQKAETPKQTKPTSTTKKGCLWALNPAKIEKMEEEIVKWRQKDPKTLQHSMAHPEKLELIESGRAGVGTSKNNNSSTNMTATSTPITIHIPESSVHSSLSTPLQHPSTPNHQSQTPDVFMSDLRDINVSSQFGVDPALSELASGLWDDDINCDLGLDLVNSPLCVATVASPMGSCNSPLPHHPTTPSGQYGGHASYHGTCFYASSPVQLGSPSTIPNNMFYATPSPRTLFA</sequence>
<dbReference type="EMBL" id="JAZGQO010000006">
    <property type="protein sequence ID" value="KAK6184377.1"/>
    <property type="molecule type" value="Genomic_DNA"/>
</dbReference>
<feature type="domain" description="Fork-head" evidence="8">
    <location>
        <begin position="231"/>
        <end position="331"/>
    </location>
</feature>
<dbReference type="InterPro" id="IPR036388">
    <property type="entry name" value="WH-like_DNA-bd_sf"/>
</dbReference>
<dbReference type="PROSITE" id="PS00658">
    <property type="entry name" value="FORK_HEAD_2"/>
    <property type="match status" value="1"/>
</dbReference>
<dbReference type="GO" id="GO:0005634">
    <property type="term" value="C:nucleus"/>
    <property type="evidence" value="ECO:0007669"/>
    <property type="project" value="UniProtKB-SubCell"/>
</dbReference>
<dbReference type="Pfam" id="PF00250">
    <property type="entry name" value="Forkhead"/>
    <property type="match status" value="1"/>
</dbReference>
<feature type="DNA-binding region" description="Fork-head" evidence="6">
    <location>
        <begin position="231"/>
        <end position="331"/>
    </location>
</feature>
<evidence type="ECO:0000256" key="3">
    <source>
        <dbReference type="ARBA" id="ARBA00023125"/>
    </source>
</evidence>
<protein>
    <recommendedName>
        <fullName evidence="8">Fork-head domain-containing protein</fullName>
    </recommendedName>
</protein>
<accession>A0AAN8PT04</accession>
<dbReference type="PROSITE" id="PS50039">
    <property type="entry name" value="FORK_HEAD_3"/>
    <property type="match status" value="1"/>
</dbReference>
<dbReference type="PANTHER" id="PTHR46721:SF3">
    <property type="entry name" value="FORKHEAD BOX N1"/>
    <property type="match status" value="1"/>
</dbReference>
<dbReference type="InterPro" id="IPR001766">
    <property type="entry name" value="Fork_head_dom"/>
</dbReference>
<comment type="caution">
    <text evidence="9">The sequence shown here is derived from an EMBL/GenBank/DDBJ whole genome shotgun (WGS) entry which is preliminary data.</text>
</comment>